<accession>A0AAV1SNL9</accession>
<dbReference type="Proteomes" id="UP001314170">
    <property type="component" value="Unassembled WGS sequence"/>
</dbReference>
<dbReference type="EMBL" id="CAWUPB010001194">
    <property type="protein sequence ID" value="CAK7353858.1"/>
    <property type="molecule type" value="Genomic_DNA"/>
</dbReference>
<comment type="caution">
    <text evidence="2">The sequence shown here is derived from an EMBL/GenBank/DDBJ whole genome shotgun (WGS) entry which is preliminary data.</text>
</comment>
<reference evidence="2 3" key="1">
    <citation type="submission" date="2024-01" db="EMBL/GenBank/DDBJ databases">
        <authorList>
            <person name="Waweru B."/>
        </authorList>
    </citation>
    <scope>NUCLEOTIDE SEQUENCE [LARGE SCALE GENOMIC DNA]</scope>
</reference>
<dbReference type="AlphaFoldDB" id="A0AAV1SNL9"/>
<proteinExistence type="predicted"/>
<evidence type="ECO:0000313" key="2">
    <source>
        <dbReference type="EMBL" id="CAK7353858.1"/>
    </source>
</evidence>
<gene>
    <name evidence="2" type="ORF">DCAF_LOCUS24943</name>
</gene>
<evidence type="ECO:0000256" key="1">
    <source>
        <dbReference type="SAM" id="MobiDB-lite"/>
    </source>
</evidence>
<feature type="region of interest" description="Disordered" evidence="1">
    <location>
        <begin position="46"/>
        <end position="74"/>
    </location>
</feature>
<organism evidence="2 3">
    <name type="scientific">Dovyalis caffra</name>
    <dbReference type="NCBI Taxonomy" id="77055"/>
    <lineage>
        <taxon>Eukaryota</taxon>
        <taxon>Viridiplantae</taxon>
        <taxon>Streptophyta</taxon>
        <taxon>Embryophyta</taxon>
        <taxon>Tracheophyta</taxon>
        <taxon>Spermatophyta</taxon>
        <taxon>Magnoliopsida</taxon>
        <taxon>eudicotyledons</taxon>
        <taxon>Gunneridae</taxon>
        <taxon>Pentapetalae</taxon>
        <taxon>rosids</taxon>
        <taxon>fabids</taxon>
        <taxon>Malpighiales</taxon>
        <taxon>Salicaceae</taxon>
        <taxon>Flacourtieae</taxon>
        <taxon>Dovyalis</taxon>
    </lineage>
</organism>
<sequence>MMSLSKKYSPFLGAKATILLILILAARASTLVVVARPKFEARDTYFPQSNRPVQPSGPNPCSYLPAPGHCKPPK</sequence>
<name>A0AAV1SNL9_9ROSI</name>
<keyword evidence="3" id="KW-1185">Reference proteome</keyword>
<evidence type="ECO:0000313" key="3">
    <source>
        <dbReference type="Proteomes" id="UP001314170"/>
    </source>
</evidence>
<protein>
    <submittedName>
        <fullName evidence="2">Uncharacterized protein</fullName>
    </submittedName>
</protein>